<dbReference type="EMBL" id="EU162612">
    <property type="protein sequence ID" value="ABW81177.1"/>
    <property type="molecule type" value="Genomic_DNA"/>
</dbReference>
<protein>
    <submittedName>
        <fullName evidence="3">Gag non-LTR retrotransposase</fullName>
    </submittedName>
</protein>
<dbReference type="InterPro" id="IPR040256">
    <property type="entry name" value="At4g02000-like"/>
</dbReference>
<organism evidence="3">
    <name type="scientific">Arabidopsis cebennensis</name>
    <dbReference type="NCBI Taxonomy" id="97979"/>
    <lineage>
        <taxon>Eukaryota</taxon>
        <taxon>Viridiplantae</taxon>
        <taxon>Streptophyta</taxon>
        <taxon>Embryophyta</taxon>
        <taxon>Tracheophyta</taxon>
        <taxon>Spermatophyta</taxon>
        <taxon>Magnoliopsida</taxon>
        <taxon>eudicotyledons</taxon>
        <taxon>Gunneridae</taxon>
        <taxon>Pentapetalae</taxon>
        <taxon>rosids</taxon>
        <taxon>malvids</taxon>
        <taxon>Brassicales</taxon>
        <taxon>Brassicaceae</taxon>
        <taxon>Camelineae</taxon>
        <taxon>Arabidopsis</taxon>
    </lineage>
</organism>
<sequence length="496" mass="54795">MALAAVKGDFRVPNSGDQEVTMMDTGEKDMPPESLRMGRHRGLSLEFPNGEDGEPVITVGREVLDAMSGLWKKCIIVKVLGRNVSVSVLSRKLRELWKPVGEMSVMDLPRQFFMIRFASEEYMGALTGGPQRVFGSYLLLQAWDPDFDPLRDEITTTPVWIRLSNLPVTFYHKTILMGIAKGLGHPVKVDLITIRFDRGRFARVCVEVNLKRPLKGTVMVNGRRYYVSYEGLNAICSKCGMYGHLVHTCSQANLDKMVMETQPLAVASVSGTTPANDGFTVVRRSGKKPVNVADKASLPTANPERNLREIPINKVFQNIAINNRFGGLEEEGIPTTNKEDSVIMGENKENNNSQDRRIKVSSIAQVMEGSFENVVSKEKWAGTGKPSKTNGPRAVRPKIKHRPNKPMRGMVFGPTGEDISLSTSGKRMRIEKEGTARNGGMFVNRIKERGDSQEINPERGIVVSTSPMEDSTAVNLTKADLGLCIDSPEGANLMQA</sequence>
<dbReference type="PANTHER" id="PTHR31286">
    <property type="entry name" value="GLYCINE-RICH CELL WALL STRUCTURAL PROTEIN 1.8-LIKE"/>
    <property type="match status" value="1"/>
</dbReference>
<feature type="region of interest" description="Disordered" evidence="1">
    <location>
        <begin position="380"/>
        <end position="421"/>
    </location>
</feature>
<proteinExistence type="predicted"/>
<evidence type="ECO:0000313" key="3">
    <source>
        <dbReference type="EMBL" id="ABW81177.1"/>
    </source>
</evidence>
<name>B2BXZ0_9BRAS</name>
<dbReference type="AlphaFoldDB" id="B2BXZ0"/>
<feature type="domain" description="DUF4283" evidence="2">
    <location>
        <begin position="69"/>
        <end position="149"/>
    </location>
</feature>
<evidence type="ECO:0000256" key="1">
    <source>
        <dbReference type="SAM" id="MobiDB-lite"/>
    </source>
</evidence>
<dbReference type="PANTHER" id="PTHR31286:SF99">
    <property type="entry name" value="DUF4283 DOMAIN-CONTAINING PROTEIN"/>
    <property type="match status" value="1"/>
</dbReference>
<reference evidence="3" key="1">
    <citation type="submission" date="2007-09" db="EMBL/GenBank/DDBJ databases">
        <title>Evolution of a short chain dehydrogenase (tropinone-reductase-like) gene family in the Brassicaceae.</title>
        <authorList>
            <person name="Schmid K.J."/>
            <person name="Navarro-Quezada A."/>
        </authorList>
    </citation>
    <scope>NUCLEOTIDE SEQUENCE</scope>
</reference>
<accession>B2BXZ0</accession>
<gene>
    <name evidence="3" type="primary">Gag-pol14</name>
</gene>
<feature type="region of interest" description="Disordered" evidence="1">
    <location>
        <begin position="14"/>
        <end position="34"/>
    </location>
</feature>
<dbReference type="Pfam" id="PF14111">
    <property type="entry name" value="DUF4283"/>
    <property type="match status" value="1"/>
</dbReference>
<dbReference type="InterPro" id="IPR025558">
    <property type="entry name" value="DUF4283"/>
</dbReference>
<evidence type="ECO:0000259" key="2">
    <source>
        <dbReference type="Pfam" id="PF14111"/>
    </source>
</evidence>
<feature type="compositionally biased region" description="Basic residues" evidence="1">
    <location>
        <begin position="395"/>
        <end position="405"/>
    </location>
</feature>